<feature type="transmembrane region" description="Helical" evidence="13">
    <location>
        <begin position="233"/>
        <end position="254"/>
    </location>
</feature>
<evidence type="ECO:0000256" key="13">
    <source>
        <dbReference type="RuleBase" id="RU364061"/>
    </source>
</evidence>
<keyword evidence="16" id="KW-1185">Reference proteome</keyword>
<dbReference type="PANTHER" id="PTHR24062">
    <property type="entry name" value="VOMERONASAL TYPE-1 RECEPTOR"/>
    <property type="match status" value="1"/>
</dbReference>
<keyword evidence="8 13" id="KW-0297">G-protein coupled receptor</keyword>
<dbReference type="InParanoid" id="A0A5F8G3B7"/>
<dbReference type="CTD" id="100312315"/>
<evidence type="ECO:0000256" key="4">
    <source>
        <dbReference type="ARBA" id="ARBA00022475"/>
    </source>
</evidence>
<accession>A0A5F8G3B7</accession>
<keyword evidence="11" id="KW-0325">Glycoprotein</keyword>
<reference evidence="15" key="2">
    <citation type="submission" date="2025-08" db="UniProtKB">
        <authorList>
            <consortium name="Ensembl"/>
        </authorList>
    </citation>
    <scope>IDENTIFICATION</scope>
</reference>
<dbReference type="GeneTree" id="ENSGT00960000186612"/>
<comment type="subcellular location">
    <subcellularLocation>
        <location evidence="2 13">Cell membrane</location>
        <topology evidence="2 13">Multi-pass membrane protein</topology>
    </subcellularLocation>
</comment>
<proteinExistence type="inferred from homology"/>
<dbReference type="Pfam" id="PF03402">
    <property type="entry name" value="V1R"/>
    <property type="match status" value="1"/>
</dbReference>
<dbReference type="GO" id="GO:0016503">
    <property type="term" value="F:pheromone receptor activity"/>
    <property type="evidence" value="ECO:0007669"/>
    <property type="project" value="InterPro"/>
</dbReference>
<dbReference type="SUPFAM" id="SSF81321">
    <property type="entry name" value="Family A G protein-coupled receptor-like"/>
    <property type="match status" value="1"/>
</dbReference>
<dbReference type="Ensembl" id="ENSMODT00000080518.1">
    <property type="protein sequence ID" value="ENSMODP00000041973.1"/>
    <property type="gene ID" value="ENSMODG00000037138.1"/>
</dbReference>
<evidence type="ECO:0000256" key="11">
    <source>
        <dbReference type="ARBA" id="ARBA00023180"/>
    </source>
</evidence>
<gene>
    <name evidence="15" type="primary">monDomV1R1201</name>
</gene>
<dbReference type="PROSITE" id="PS50262">
    <property type="entry name" value="G_PROTEIN_RECEP_F1_2"/>
    <property type="match status" value="1"/>
</dbReference>
<feature type="domain" description="G-protein coupled receptors family 1 profile" evidence="14">
    <location>
        <begin position="22"/>
        <end position="284"/>
    </location>
</feature>
<keyword evidence="9 13" id="KW-0472">Membrane</keyword>
<organism evidence="15 16">
    <name type="scientific">Monodelphis domestica</name>
    <name type="common">Gray short-tailed opossum</name>
    <dbReference type="NCBI Taxonomy" id="13616"/>
    <lineage>
        <taxon>Eukaryota</taxon>
        <taxon>Metazoa</taxon>
        <taxon>Chordata</taxon>
        <taxon>Craniata</taxon>
        <taxon>Vertebrata</taxon>
        <taxon>Euteleostomi</taxon>
        <taxon>Mammalia</taxon>
        <taxon>Metatheria</taxon>
        <taxon>Didelphimorphia</taxon>
        <taxon>Didelphidae</taxon>
        <taxon>Monodelphis</taxon>
    </lineage>
</organism>
<feature type="transmembrane region" description="Helical" evidence="13">
    <location>
        <begin position="43"/>
        <end position="58"/>
    </location>
</feature>
<keyword evidence="5 13" id="KW-0589">Pheromone response</keyword>
<feature type="transmembrane region" description="Helical" evidence="13">
    <location>
        <begin position="7"/>
        <end position="31"/>
    </location>
</feature>
<dbReference type="KEGG" id="mdo:100312315"/>
<evidence type="ECO:0000259" key="14">
    <source>
        <dbReference type="PROSITE" id="PS50262"/>
    </source>
</evidence>
<evidence type="ECO:0000256" key="8">
    <source>
        <dbReference type="ARBA" id="ARBA00023040"/>
    </source>
</evidence>
<dbReference type="GO" id="GO:0005886">
    <property type="term" value="C:plasma membrane"/>
    <property type="evidence" value="ECO:0000318"/>
    <property type="project" value="GO_Central"/>
</dbReference>
<feature type="transmembrane region" description="Helical" evidence="13">
    <location>
        <begin position="183"/>
        <end position="204"/>
    </location>
</feature>
<dbReference type="AlphaFoldDB" id="A0A5F8G3B7"/>
<feature type="transmembrane region" description="Helical" evidence="13">
    <location>
        <begin position="89"/>
        <end position="106"/>
    </location>
</feature>
<reference evidence="15" key="3">
    <citation type="submission" date="2025-09" db="UniProtKB">
        <authorList>
            <consortium name="Ensembl"/>
        </authorList>
    </citation>
    <scope>IDENTIFICATION</scope>
</reference>
<dbReference type="InterPro" id="IPR017452">
    <property type="entry name" value="GPCR_Rhodpsn_7TM"/>
</dbReference>
<dbReference type="Gene3D" id="1.20.1070.10">
    <property type="entry name" value="Rhodopsin 7-helix transmembrane proteins"/>
    <property type="match status" value="1"/>
</dbReference>
<evidence type="ECO:0000313" key="16">
    <source>
        <dbReference type="Proteomes" id="UP000002280"/>
    </source>
</evidence>
<dbReference type="GO" id="GO:0005550">
    <property type="term" value="F:pheromone binding"/>
    <property type="evidence" value="ECO:0000318"/>
    <property type="project" value="GO_Central"/>
</dbReference>
<evidence type="ECO:0000256" key="2">
    <source>
        <dbReference type="ARBA" id="ARBA00004651"/>
    </source>
</evidence>
<evidence type="ECO:0000256" key="10">
    <source>
        <dbReference type="ARBA" id="ARBA00023170"/>
    </source>
</evidence>
<name>A0A5F8G3B7_MONDO</name>
<keyword evidence="12 13" id="KW-0807">Transducer</keyword>
<dbReference type="GO" id="GO:0007606">
    <property type="term" value="P:sensory perception of chemical stimulus"/>
    <property type="evidence" value="ECO:0007669"/>
    <property type="project" value="UniProtKB-ARBA"/>
</dbReference>
<keyword evidence="10 13" id="KW-0675">Receptor</keyword>
<evidence type="ECO:0000256" key="3">
    <source>
        <dbReference type="ARBA" id="ARBA00010663"/>
    </source>
</evidence>
<dbReference type="PRINTS" id="PR00237">
    <property type="entry name" value="GPCRRHODOPSN"/>
</dbReference>
<evidence type="ECO:0000256" key="6">
    <source>
        <dbReference type="ARBA" id="ARBA00022692"/>
    </source>
</evidence>
<dbReference type="Proteomes" id="UP000002280">
    <property type="component" value="Chromosome 2"/>
</dbReference>
<keyword evidence="4 13" id="KW-1003">Cell membrane</keyword>
<evidence type="ECO:0000313" key="15">
    <source>
        <dbReference type="Ensembl" id="ENSMODP00000041973.1"/>
    </source>
</evidence>
<keyword evidence="6 13" id="KW-0812">Transmembrane</keyword>
<evidence type="ECO:0000256" key="12">
    <source>
        <dbReference type="ARBA" id="ARBA00023224"/>
    </source>
</evidence>
<evidence type="ECO:0000256" key="5">
    <source>
        <dbReference type="ARBA" id="ARBA00022507"/>
    </source>
</evidence>
<reference evidence="15 16" key="1">
    <citation type="journal article" date="2007" name="Nature">
        <title>Genome of the marsupial Monodelphis domestica reveals innovation in non-coding sequences.</title>
        <authorList>
            <person name="Mikkelsen T.S."/>
            <person name="Wakefield M.J."/>
            <person name="Aken B."/>
            <person name="Amemiya C.T."/>
            <person name="Chang J.L."/>
            <person name="Duke S."/>
            <person name="Garber M."/>
            <person name="Gentles A.J."/>
            <person name="Goodstadt L."/>
            <person name="Heger A."/>
            <person name="Jurka J."/>
            <person name="Kamal M."/>
            <person name="Mauceli E."/>
            <person name="Searle S.M."/>
            <person name="Sharpe T."/>
            <person name="Baker M.L."/>
            <person name="Batzer M.A."/>
            <person name="Benos P.V."/>
            <person name="Belov K."/>
            <person name="Clamp M."/>
            <person name="Cook A."/>
            <person name="Cuff J."/>
            <person name="Das R."/>
            <person name="Davidow L."/>
            <person name="Deakin J.E."/>
            <person name="Fazzari M.J."/>
            <person name="Glass J.L."/>
            <person name="Grabherr M."/>
            <person name="Greally J.M."/>
            <person name="Gu W."/>
            <person name="Hore T.A."/>
            <person name="Huttley G.A."/>
            <person name="Kleber M."/>
            <person name="Jirtle R.L."/>
            <person name="Koina E."/>
            <person name="Lee J.T."/>
            <person name="Mahony S."/>
            <person name="Marra M.A."/>
            <person name="Miller R.D."/>
            <person name="Nicholls R.D."/>
            <person name="Oda M."/>
            <person name="Papenfuss A.T."/>
            <person name="Parra Z.E."/>
            <person name="Pollock D.D."/>
            <person name="Ray D.A."/>
            <person name="Schein J.E."/>
            <person name="Speed T.P."/>
            <person name="Thompson K."/>
            <person name="VandeBerg J.L."/>
            <person name="Wade C.M."/>
            <person name="Walker J.A."/>
            <person name="Waters P.D."/>
            <person name="Webber C."/>
            <person name="Weidman J.R."/>
            <person name="Xie X."/>
            <person name="Zody M.C."/>
            <person name="Baldwin J."/>
            <person name="Abdouelleil A."/>
            <person name="Abdulkadir J."/>
            <person name="Abebe A."/>
            <person name="Abera B."/>
            <person name="Abreu J."/>
            <person name="Acer S.C."/>
            <person name="Aftuck L."/>
            <person name="Alexander A."/>
            <person name="An P."/>
            <person name="Anderson E."/>
            <person name="Anderson S."/>
            <person name="Arachi H."/>
            <person name="Azer M."/>
            <person name="Bachantsang P."/>
            <person name="Barry A."/>
            <person name="Bayul T."/>
            <person name="Berlin A."/>
            <person name="Bessette D."/>
            <person name="Bloom T."/>
            <person name="Bloom T."/>
            <person name="Boguslavskiy L."/>
            <person name="Bonnet C."/>
            <person name="Boukhgalter B."/>
            <person name="Bourzgui I."/>
            <person name="Brown A."/>
            <person name="Cahill P."/>
            <person name="Channer S."/>
            <person name="Cheshatsang Y."/>
            <person name="Chuda L."/>
            <person name="Citroen M."/>
            <person name="Collymore A."/>
            <person name="Cooke P."/>
            <person name="Costello M."/>
            <person name="D'Aco K."/>
            <person name="Daza R."/>
            <person name="De Haan G."/>
            <person name="DeGray S."/>
            <person name="DeMaso C."/>
            <person name="Dhargay N."/>
            <person name="Dooley K."/>
            <person name="Dooley E."/>
            <person name="Doricent M."/>
            <person name="Dorje P."/>
            <person name="Dorjee K."/>
            <person name="Dupes A."/>
            <person name="Elong R."/>
            <person name="Falk J."/>
            <person name="Farina A."/>
            <person name="Faro S."/>
            <person name="Ferguson D."/>
            <person name="Fisher S."/>
            <person name="Foley C.D."/>
            <person name="Franke A."/>
            <person name="Friedrich D."/>
            <person name="Gadbois L."/>
            <person name="Gearin G."/>
            <person name="Gearin C.R."/>
            <person name="Giannoukos G."/>
            <person name="Goode T."/>
            <person name="Graham J."/>
            <person name="Grandbois E."/>
            <person name="Grewal S."/>
            <person name="Gyaltsen K."/>
            <person name="Hafez N."/>
            <person name="Hagos B."/>
            <person name="Hall J."/>
            <person name="Henson C."/>
            <person name="Hollinger A."/>
            <person name="Honan T."/>
            <person name="Huard M.D."/>
            <person name="Hughes L."/>
            <person name="Hurhula B."/>
            <person name="Husby M.E."/>
            <person name="Kamat A."/>
            <person name="Kanga B."/>
            <person name="Kashin S."/>
            <person name="Khazanovich D."/>
            <person name="Kisner P."/>
            <person name="Lance K."/>
            <person name="Lara M."/>
            <person name="Lee W."/>
            <person name="Lennon N."/>
            <person name="Letendre F."/>
            <person name="LeVine R."/>
            <person name="Lipovsky A."/>
            <person name="Liu X."/>
            <person name="Liu J."/>
            <person name="Liu S."/>
            <person name="Lokyitsang T."/>
            <person name="Lokyitsang Y."/>
            <person name="Lubonja R."/>
            <person name="Lui A."/>
            <person name="MacDonald P."/>
            <person name="Magnisalis V."/>
            <person name="Maru K."/>
            <person name="Matthews C."/>
            <person name="McCusker W."/>
            <person name="McDonough S."/>
            <person name="Mehta T."/>
            <person name="Meldrim J."/>
            <person name="Meneus L."/>
            <person name="Mihai O."/>
            <person name="Mihalev A."/>
            <person name="Mihova T."/>
            <person name="Mittelman R."/>
            <person name="Mlenga V."/>
            <person name="Montmayeur A."/>
            <person name="Mulrain L."/>
            <person name="Navidi A."/>
            <person name="Naylor J."/>
            <person name="Negash T."/>
            <person name="Nguyen T."/>
            <person name="Nguyen N."/>
            <person name="Nicol R."/>
            <person name="Norbu C."/>
            <person name="Norbu N."/>
            <person name="Novod N."/>
            <person name="O'Neill B."/>
            <person name="Osman S."/>
            <person name="Markiewicz E."/>
            <person name="Oyono O.L."/>
            <person name="Patti C."/>
            <person name="Phunkhang P."/>
            <person name="Pierre F."/>
            <person name="Priest M."/>
            <person name="Raghuraman S."/>
            <person name="Rege F."/>
            <person name="Reyes R."/>
            <person name="Rise C."/>
            <person name="Rogov P."/>
            <person name="Ross K."/>
            <person name="Ryan E."/>
            <person name="Settipalli S."/>
            <person name="Shea T."/>
            <person name="Sherpa N."/>
            <person name="Shi L."/>
            <person name="Shih D."/>
            <person name="Sparrow T."/>
            <person name="Spaulding J."/>
            <person name="Stalker J."/>
            <person name="Stange-Thomann N."/>
            <person name="Stavropoulos S."/>
            <person name="Stone C."/>
            <person name="Strader C."/>
            <person name="Tesfaye S."/>
            <person name="Thomson T."/>
            <person name="Thoulutsang Y."/>
            <person name="Thoulutsang D."/>
            <person name="Topham K."/>
            <person name="Topping I."/>
            <person name="Tsamla T."/>
            <person name="Vassiliev H."/>
            <person name="Vo A."/>
            <person name="Wangchuk T."/>
            <person name="Wangdi T."/>
            <person name="Weiand M."/>
            <person name="Wilkinson J."/>
            <person name="Wilson A."/>
            <person name="Yadav S."/>
            <person name="Young G."/>
            <person name="Yu Q."/>
            <person name="Zembek L."/>
            <person name="Zhong D."/>
            <person name="Zimmer A."/>
            <person name="Zwirko Z."/>
            <person name="Jaffe D.B."/>
            <person name="Alvarez P."/>
            <person name="Brockman W."/>
            <person name="Butler J."/>
            <person name="Chin C."/>
            <person name="Gnerre S."/>
            <person name="MacCallum I."/>
            <person name="Graves J.A."/>
            <person name="Ponting C.P."/>
            <person name="Breen M."/>
            <person name="Samollow P.B."/>
            <person name="Lander E.S."/>
            <person name="Lindblad-Toh K."/>
        </authorList>
    </citation>
    <scope>NUCLEOTIDE SEQUENCE [LARGE SCALE GENOMIC DNA]</scope>
</reference>
<evidence type="ECO:0000256" key="7">
    <source>
        <dbReference type="ARBA" id="ARBA00022989"/>
    </source>
</evidence>
<dbReference type="OMA" id="MHISAFM"/>
<feature type="transmembrane region" description="Helical" evidence="13">
    <location>
        <begin position="127"/>
        <end position="148"/>
    </location>
</feature>
<sequence>MFFSEEILGIVFIIQMVIGIIGNLLLLYIFIFSRGYKGKPIDLILIHLSIINILLLLFKGSSRTLTLFGIVNFLNDIGCKIMVYLDRVFWVLSFINVSLLSSFQAITISSNSSVCVMLKAKAMKYTVLSFILCWILTLLTEAVIPIYITTLINSSSFMNNWNWGYCVFSSQATNTFNIILWKAFHYAAWYGLTICNTIYIIFIMQSHHKRVLHIHSTSFFHSISPEIKATKTVVILVSSFIFFHLVSFICFLITMPSSRLTSDWMMHISAFMTGCFPTFCPFVLISSISKVSRTHFSE</sequence>
<comment type="function">
    <text evidence="1">Putative pheromone receptor.</text>
</comment>
<dbReference type="PRINTS" id="PR01534">
    <property type="entry name" value="VOMERONASL1R"/>
</dbReference>
<dbReference type="InterPro" id="IPR004072">
    <property type="entry name" value="Vmron_rcpt_1"/>
</dbReference>
<protein>
    <recommendedName>
        <fullName evidence="13">Vomeronasal type-1 receptor</fullName>
    </recommendedName>
</protein>
<feature type="transmembrane region" description="Helical" evidence="13">
    <location>
        <begin position="266"/>
        <end position="285"/>
    </location>
</feature>
<comment type="similarity">
    <text evidence="3 13">Belongs to the G-protein coupled receptor 1 family.</text>
</comment>
<dbReference type="InterPro" id="IPR000276">
    <property type="entry name" value="GPCR_Rhodpsn"/>
</dbReference>
<keyword evidence="7 13" id="KW-1133">Transmembrane helix</keyword>
<dbReference type="GO" id="GO:0019236">
    <property type="term" value="P:response to pheromone"/>
    <property type="evidence" value="ECO:0007669"/>
    <property type="project" value="UniProtKB-KW"/>
</dbReference>
<dbReference type="FunFam" id="1.20.1070.10:FF:000033">
    <property type="entry name" value="Vomeronasal type-1 receptor"/>
    <property type="match status" value="1"/>
</dbReference>
<evidence type="ECO:0000256" key="9">
    <source>
        <dbReference type="ARBA" id="ARBA00023136"/>
    </source>
</evidence>
<evidence type="ECO:0000256" key="1">
    <source>
        <dbReference type="ARBA" id="ARBA00003878"/>
    </source>
</evidence>
<dbReference type="GeneID" id="100312315"/>